<dbReference type="Proteomes" id="UP000191672">
    <property type="component" value="Unassembled WGS sequence"/>
</dbReference>
<evidence type="ECO:0000256" key="1">
    <source>
        <dbReference type="SAM" id="MobiDB-lite"/>
    </source>
</evidence>
<feature type="region of interest" description="Disordered" evidence="1">
    <location>
        <begin position="11"/>
        <end position="65"/>
    </location>
</feature>
<organism evidence="2 3">
    <name type="scientific">Penicillium antarcticum</name>
    <dbReference type="NCBI Taxonomy" id="416450"/>
    <lineage>
        <taxon>Eukaryota</taxon>
        <taxon>Fungi</taxon>
        <taxon>Dikarya</taxon>
        <taxon>Ascomycota</taxon>
        <taxon>Pezizomycotina</taxon>
        <taxon>Eurotiomycetes</taxon>
        <taxon>Eurotiomycetidae</taxon>
        <taxon>Eurotiales</taxon>
        <taxon>Aspergillaceae</taxon>
        <taxon>Penicillium</taxon>
    </lineage>
</organism>
<proteinExistence type="predicted"/>
<feature type="non-terminal residue" evidence="2">
    <location>
        <position position="320"/>
    </location>
</feature>
<keyword evidence="3" id="KW-1185">Reference proteome</keyword>
<sequence>MLSRARLMFRKLRSRGSHGNEPAPSSALATTTESEPVDPPPHAIHISDVSRSPTKLPRKPGSDQQSMTIIVANAKGAAGYLDLYRLLQREKDCWEFDPTHDFDTDYLCDGYLYTVYFIPPPSDAGSRTAYLTLMQHICLVFTYDASSRESWDETVAACQGIRSRCEKAGVRPFLATMIAAMREGEGQDPGEEAAVSHAEAEAFAATQRDCRFVGFSPATGRGICDAVGSLVERAHGARDQYAMDQGGYAQRVGHPAQRDPEQASSGPTNGPRTSAHGPTHVLDFRKAHFGPKVPAQNPTQPGPGLNFINPGPTRAQHWAP</sequence>
<dbReference type="STRING" id="416450.A0A1V6Q3L4"/>
<evidence type="ECO:0000313" key="3">
    <source>
        <dbReference type="Proteomes" id="UP000191672"/>
    </source>
</evidence>
<protein>
    <submittedName>
        <fullName evidence="2">Uncharacterized protein</fullName>
    </submittedName>
</protein>
<feature type="region of interest" description="Disordered" evidence="1">
    <location>
        <begin position="290"/>
        <end position="320"/>
    </location>
</feature>
<dbReference type="AlphaFoldDB" id="A0A1V6Q3L4"/>
<dbReference type="EMBL" id="MDYN01000015">
    <property type="protein sequence ID" value="OQD83814.1"/>
    <property type="molecule type" value="Genomic_DNA"/>
</dbReference>
<name>A0A1V6Q3L4_9EURO</name>
<feature type="compositionally biased region" description="Polar residues" evidence="1">
    <location>
        <begin position="262"/>
        <end position="272"/>
    </location>
</feature>
<feature type="region of interest" description="Disordered" evidence="1">
    <location>
        <begin position="251"/>
        <end position="278"/>
    </location>
</feature>
<reference evidence="3" key="1">
    <citation type="journal article" date="2017" name="Nat. Microbiol.">
        <title>Global analysis of biosynthetic gene clusters reveals vast potential of secondary metabolite production in Penicillium species.</title>
        <authorList>
            <person name="Nielsen J.C."/>
            <person name="Grijseels S."/>
            <person name="Prigent S."/>
            <person name="Ji B."/>
            <person name="Dainat J."/>
            <person name="Nielsen K.F."/>
            <person name="Frisvad J.C."/>
            <person name="Workman M."/>
            <person name="Nielsen J."/>
        </authorList>
    </citation>
    <scope>NUCLEOTIDE SEQUENCE [LARGE SCALE GENOMIC DNA]</scope>
    <source>
        <strain evidence="3">IBT 31811</strain>
    </source>
</reference>
<evidence type="ECO:0000313" key="2">
    <source>
        <dbReference type="EMBL" id="OQD83814.1"/>
    </source>
</evidence>
<gene>
    <name evidence="2" type="ORF">PENANT_c015G11741</name>
</gene>
<comment type="caution">
    <text evidence="2">The sequence shown here is derived from an EMBL/GenBank/DDBJ whole genome shotgun (WGS) entry which is preliminary data.</text>
</comment>
<accession>A0A1V6Q3L4</accession>